<evidence type="ECO:0000259" key="5">
    <source>
        <dbReference type="Pfam" id="PF25917"/>
    </source>
</evidence>
<evidence type="ECO:0000313" key="8">
    <source>
        <dbReference type="EMBL" id="MFD2753293.1"/>
    </source>
</evidence>
<feature type="domain" description="Multidrug resistance protein MdtA-like beta-barrel" evidence="6">
    <location>
        <begin position="232"/>
        <end position="322"/>
    </location>
</feature>
<feature type="compositionally biased region" description="Low complexity" evidence="3">
    <location>
        <begin position="404"/>
        <end position="416"/>
    </location>
</feature>
<gene>
    <name evidence="8" type="ORF">ACFSW6_04300</name>
</gene>
<dbReference type="InterPro" id="IPR058624">
    <property type="entry name" value="MdtA-like_HH"/>
</dbReference>
<dbReference type="Gene3D" id="2.40.420.20">
    <property type="match status" value="1"/>
</dbReference>
<dbReference type="Pfam" id="PF25944">
    <property type="entry name" value="Beta-barrel_RND"/>
    <property type="match status" value="1"/>
</dbReference>
<feature type="domain" description="Multidrug resistance protein MdtA-like barrel-sandwich hybrid" evidence="5">
    <location>
        <begin position="85"/>
        <end position="228"/>
    </location>
</feature>
<dbReference type="InterPro" id="IPR058626">
    <property type="entry name" value="MdtA-like_b-barrel"/>
</dbReference>
<comment type="similarity">
    <text evidence="2">Belongs to the membrane fusion protein (MFP) (TC 8.A.1) family.</text>
</comment>
<dbReference type="NCBIfam" id="TIGR01730">
    <property type="entry name" value="RND_mfp"/>
    <property type="match status" value="1"/>
</dbReference>
<accession>A0ABW5UI32</accession>
<evidence type="ECO:0000259" key="6">
    <source>
        <dbReference type="Pfam" id="PF25944"/>
    </source>
</evidence>
<dbReference type="EMBL" id="JBHUMV010000002">
    <property type="protein sequence ID" value="MFD2753293.1"/>
    <property type="molecule type" value="Genomic_DNA"/>
</dbReference>
<proteinExistence type="inferred from homology"/>
<feature type="domain" description="Multidrug resistance protein MdtA-like C-terminal permuted SH3" evidence="7">
    <location>
        <begin position="327"/>
        <end position="388"/>
    </location>
</feature>
<evidence type="ECO:0000256" key="1">
    <source>
        <dbReference type="ARBA" id="ARBA00004196"/>
    </source>
</evidence>
<feature type="compositionally biased region" description="Low complexity" evidence="3">
    <location>
        <begin position="423"/>
        <end position="444"/>
    </location>
</feature>
<dbReference type="Proteomes" id="UP001597463">
    <property type="component" value="Unassembled WGS sequence"/>
</dbReference>
<feature type="region of interest" description="Disordered" evidence="3">
    <location>
        <begin position="391"/>
        <end position="444"/>
    </location>
</feature>
<comment type="subcellular location">
    <subcellularLocation>
        <location evidence="1">Cell envelope</location>
    </subcellularLocation>
</comment>
<dbReference type="InterPro" id="IPR058625">
    <property type="entry name" value="MdtA-like_BSH"/>
</dbReference>
<evidence type="ECO:0000259" key="4">
    <source>
        <dbReference type="Pfam" id="PF25876"/>
    </source>
</evidence>
<dbReference type="RefSeq" id="WP_066483858.1">
    <property type="nucleotide sequence ID" value="NZ_BCNT01000028.1"/>
</dbReference>
<dbReference type="PANTHER" id="PTHR30158">
    <property type="entry name" value="ACRA/E-RELATED COMPONENT OF DRUG EFFLUX TRANSPORTER"/>
    <property type="match status" value="1"/>
</dbReference>
<dbReference type="InterPro" id="IPR058627">
    <property type="entry name" value="MdtA-like_C"/>
</dbReference>
<dbReference type="Pfam" id="PF25876">
    <property type="entry name" value="HH_MFP_RND"/>
    <property type="match status" value="1"/>
</dbReference>
<dbReference type="Gene3D" id="2.40.50.100">
    <property type="match status" value="1"/>
</dbReference>
<comment type="caution">
    <text evidence="8">The sequence shown here is derived from an EMBL/GenBank/DDBJ whole genome shotgun (WGS) entry which is preliminary data.</text>
</comment>
<dbReference type="InterPro" id="IPR006143">
    <property type="entry name" value="RND_pump_MFP"/>
</dbReference>
<evidence type="ECO:0000313" key="9">
    <source>
        <dbReference type="Proteomes" id="UP001597463"/>
    </source>
</evidence>
<name>A0ABW5UI32_9BURK</name>
<dbReference type="Pfam" id="PF25917">
    <property type="entry name" value="BSH_RND"/>
    <property type="match status" value="1"/>
</dbReference>
<protein>
    <submittedName>
        <fullName evidence="8">Efflux RND transporter periplasmic adaptor subunit</fullName>
    </submittedName>
</protein>
<feature type="domain" description="Multidrug resistance protein MdtA-like alpha-helical hairpin" evidence="4">
    <location>
        <begin position="126"/>
        <end position="195"/>
    </location>
</feature>
<keyword evidence="9" id="KW-1185">Reference proteome</keyword>
<dbReference type="Gene3D" id="1.10.287.470">
    <property type="entry name" value="Helix hairpin bin"/>
    <property type="match status" value="1"/>
</dbReference>
<evidence type="ECO:0000256" key="3">
    <source>
        <dbReference type="SAM" id="MobiDB-lite"/>
    </source>
</evidence>
<sequence>MHPVYETNQANESLSKAAVLHPRSVAIGLSLIAALGLAACGDKKGEPEKAQAAAQGQRPEVGVVTVAFQDVGIVSDLPGRLEASRIAQVRARAAGIVQKRLFQEGSDVKAGQVLFQIDNTPYKANLQSAQATLAQAEANLAQASATARRYKPLVEANAISKQEYDTAVANEKAAQAQVAAGRAAVTNANVNLGYATVTSPISGRIGRALVTEGALVGQGEATQLATVQQINPIYVNFTQSSDDVFRLRRALQDGKLQKAPGTDAAKVKIMLSDGTPYSNDGKLLFTDLTVDPTSGQVTLRAEVPNPQGTLLPGLYVRVRIEQAQVSNAILLPQQAVTRTEQGDSVSIVGDDGKISKRNITINGTKDNQWIVTAGLKAGEKVQVDGFQKLQMMPPGTPVKPVEWNPNGGKPAPSAAPADKDAGKPAAAPAAPAAPAAGDNAETKK</sequence>
<dbReference type="Pfam" id="PF25967">
    <property type="entry name" value="RND-MFP_C"/>
    <property type="match status" value="1"/>
</dbReference>
<reference evidence="9" key="1">
    <citation type="journal article" date="2019" name="Int. J. Syst. Evol. Microbiol.">
        <title>The Global Catalogue of Microorganisms (GCM) 10K type strain sequencing project: providing services to taxonomists for standard genome sequencing and annotation.</title>
        <authorList>
            <consortium name="The Broad Institute Genomics Platform"/>
            <consortium name="The Broad Institute Genome Sequencing Center for Infectious Disease"/>
            <person name="Wu L."/>
            <person name="Ma J."/>
        </authorList>
    </citation>
    <scope>NUCLEOTIDE SEQUENCE [LARGE SCALE GENOMIC DNA]</scope>
    <source>
        <strain evidence="9">TISTR 1906</strain>
    </source>
</reference>
<evidence type="ECO:0000259" key="7">
    <source>
        <dbReference type="Pfam" id="PF25967"/>
    </source>
</evidence>
<evidence type="ECO:0000256" key="2">
    <source>
        <dbReference type="ARBA" id="ARBA00009477"/>
    </source>
</evidence>
<dbReference type="Gene3D" id="2.40.30.170">
    <property type="match status" value="1"/>
</dbReference>
<dbReference type="PANTHER" id="PTHR30158:SF3">
    <property type="entry name" value="MULTIDRUG EFFLUX PUMP SUBUNIT ACRA-RELATED"/>
    <property type="match status" value="1"/>
</dbReference>
<dbReference type="SUPFAM" id="SSF111369">
    <property type="entry name" value="HlyD-like secretion proteins"/>
    <property type="match status" value="1"/>
</dbReference>
<organism evidence="8 9">
    <name type="scientific">Comamonas terrae</name>
    <dbReference type="NCBI Taxonomy" id="673548"/>
    <lineage>
        <taxon>Bacteria</taxon>
        <taxon>Pseudomonadati</taxon>
        <taxon>Pseudomonadota</taxon>
        <taxon>Betaproteobacteria</taxon>
        <taxon>Burkholderiales</taxon>
        <taxon>Comamonadaceae</taxon>
        <taxon>Comamonas</taxon>
    </lineage>
</organism>